<dbReference type="Pfam" id="PF01983">
    <property type="entry name" value="CofC"/>
    <property type="match status" value="1"/>
</dbReference>
<dbReference type="EC" id="2.7.7.68" evidence="5"/>
<keyword evidence="1 5" id="KW-0808">Transferase</keyword>
<keyword evidence="4 5" id="KW-0342">GTP-binding</keyword>
<comment type="similarity">
    <text evidence="5">Belongs to the CofC family.</text>
</comment>
<dbReference type="OrthoDB" id="11179at2157"/>
<evidence type="ECO:0000256" key="3">
    <source>
        <dbReference type="ARBA" id="ARBA00022741"/>
    </source>
</evidence>
<comment type="subunit">
    <text evidence="5">Homodimer.</text>
</comment>
<evidence type="ECO:0000256" key="1">
    <source>
        <dbReference type="ARBA" id="ARBA00022679"/>
    </source>
</evidence>
<dbReference type="PANTHER" id="PTHR40392:SF1">
    <property type="entry name" value="2-PHOSPHO-L-LACTATE GUANYLYLTRANSFERASE"/>
    <property type="match status" value="1"/>
</dbReference>
<dbReference type="Proteomes" id="UP000013307">
    <property type="component" value="Chromosome"/>
</dbReference>
<dbReference type="InterPro" id="IPR029044">
    <property type="entry name" value="Nucleotide-diphossugar_trans"/>
</dbReference>
<dbReference type="HAMAP" id="MF_02114">
    <property type="entry name" value="CofC"/>
    <property type="match status" value="1"/>
</dbReference>
<dbReference type="SUPFAM" id="SSF53448">
    <property type="entry name" value="Nucleotide-diphospho-sugar transferases"/>
    <property type="match status" value="1"/>
</dbReference>
<keyword evidence="7" id="KW-1185">Reference proteome</keyword>
<dbReference type="InterPro" id="IPR002835">
    <property type="entry name" value="CofC"/>
</dbReference>
<dbReference type="RefSeq" id="WP_015589877.1">
    <property type="nucleotide sequence ID" value="NC_021169.1"/>
</dbReference>
<sequence length="213" mass="24112">MIAVVPFKYRNPKTRLAKILSLDERKKLAMTMLRDVLSALSGVDRVTVVVPDDESVKACSFINAKFENAEVVMDDRNLDDLVNYFIDSHGEVAVVMADLPLLNEKILSKFFETDGDVVIAPGRKGGTNMLLVRNRMFRVSYHYGSFMKHLAIAKSRKLKVVVFDSFYSSIDIDDESDILELLIHGEGKESYKFLSSIMSVDCSSKDPYIKRRT</sequence>
<evidence type="ECO:0000256" key="2">
    <source>
        <dbReference type="ARBA" id="ARBA00022695"/>
    </source>
</evidence>
<gene>
    <name evidence="5" type="primary">cofC</name>
    <name evidence="6" type="ORF">Asulf_00245</name>
</gene>
<dbReference type="NCBIfam" id="TIGR03552">
    <property type="entry name" value="F420_cofC"/>
    <property type="match status" value="1"/>
</dbReference>
<dbReference type="eggNOG" id="arCOG04472">
    <property type="taxonomic scope" value="Archaea"/>
</dbReference>
<dbReference type="GO" id="GO:0005525">
    <property type="term" value="F:GTP binding"/>
    <property type="evidence" value="ECO:0007669"/>
    <property type="project" value="UniProtKB-KW"/>
</dbReference>
<evidence type="ECO:0000313" key="7">
    <source>
        <dbReference type="Proteomes" id="UP000013307"/>
    </source>
</evidence>
<protein>
    <recommendedName>
        <fullName evidence="5">2-phospho-L-lactate guanylyltransferase</fullName>
        <shortName evidence="5">LP guanylyltransferase</shortName>
        <ecNumber evidence="5">2.7.7.68</ecNumber>
    </recommendedName>
</protein>
<dbReference type="PANTHER" id="PTHR40392">
    <property type="entry name" value="2-PHOSPHO-L-LACTATE GUANYLYLTRANSFERASE"/>
    <property type="match status" value="1"/>
</dbReference>
<dbReference type="KEGG" id="ast:Asulf_00245"/>
<evidence type="ECO:0000256" key="4">
    <source>
        <dbReference type="ARBA" id="ARBA00023134"/>
    </source>
</evidence>
<dbReference type="HOGENOM" id="CLU_076569_2_0_2"/>
<dbReference type="GeneID" id="15391891"/>
<reference evidence="6 7" key="1">
    <citation type="journal article" date="2013" name="Genome Announc.">
        <title>Complete Genome Sequence of the Thermophilic and Facultatively Chemolithoautotrophic Sulfate Reducer Archaeoglobus sulfaticallidus Strain PM70-1T.</title>
        <authorList>
            <person name="Stokke R."/>
            <person name="Hocking W.P."/>
            <person name="Steinsbu B.O."/>
            <person name="Steen I.H."/>
        </authorList>
    </citation>
    <scope>NUCLEOTIDE SEQUENCE [LARGE SCALE GENOMIC DNA]</scope>
    <source>
        <strain evidence="6">PM70-1</strain>
    </source>
</reference>
<comment type="catalytic activity">
    <reaction evidence="5">
        <text>(2S)-2-phospholactate + GTP + H(+) = (2S)-lactyl-2-diphospho-5'-guanosine + diphosphate</text>
        <dbReference type="Rhea" id="RHEA:63424"/>
        <dbReference type="ChEBI" id="CHEBI:15378"/>
        <dbReference type="ChEBI" id="CHEBI:33019"/>
        <dbReference type="ChEBI" id="CHEBI:37565"/>
        <dbReference type="ChEBI" id="CHEBI:59435"/>
        <dbReference type="ChEBI" id="CHEBI:59906"/>
        <dbReference type="EC" id="2.7.7.68"/>
    </reaction>
</comment>
<dbReference type="Gene3D" id="3.90.550.10">
    <property type="entry name" value="Spore Coat Polysaccharide Biosynthesis Protein SpsA, Chain A"/>
    <property type="match status" value="1"/>
</dbReference>
<dbReference type="EMBL" id="CP005290">
    <property type="protein sequence ID" value="AGK60278.1"/>
    <property type="molecule type" value="Genomic_DNA"/>
</dbReference>
<dbReference type="STRING" id="387631.Asulf_00245"/>
<comment type="pathway">
    <text evidence="5">Cofactor biosynthesis; coenzyme F420 biosynthesis.</text>
</comment>
<keyword evidence="3 5" id="KW-0547">Nucleotide-binding</keyword>
<evidence type="ECO:0000313" key="6">
    <source>
        <dbReference type="EMBL" id="AGK60278.1"/>
    </source>
</evidence>
<name>N0BB94_9EURY</name>
<organism evidence="6 7">
    <name type="scientific">Archaeoglobus sulfaticallidus PM70-1</name>
    <dbReference type="NCBI Taxonomy" id="387631"/>
    <lineage>
        <taxon>Archaea</taxon>
        <taxon>Methanobacteriati</taxon>
        <taxon>Methanobacteriota</taxon>
        <taxon>Archaeoglobi</taxon>
        <taxon>Archaeoglobales</taxon>
        <taxon>Archaeoglobaceae</taxon>
        <taxon>Archaeoglobus</taxon>
    </lineage>
</organism>
<comment type="function">
    <text evidence="5">Guanylyltransferase that catalyzes the activation of (2S)-2-phospholactate (2-PL) as (2S)-lactyl-2-diphospho-5'-guanosine, via the condensation of 2-PL with GTP. It is involved in the biosynthesis of coenzyme F420, a hydride carrier cofactor.</text>
</comment>
<dbReference type="UniPathway" id="UPA00071"/>
<dbReference type="AlphaFoldDB" id="N0BB94"/>
<dbReference type="GO" id="GO:0052645">
    <property type="term" value="P:F420-0 metabolic process"/>
    <property type="evidence" value="ECO:0007669"/>
    <property type="project" value="UniProtKB-UniRule"/>
</dbReference>
<accession>N0BB94</accession>
<dbReference type="GO" id="GO:0043814">
    <property type="term" value="F:phospholactate guanylyltransferase activity"/>
    <property type="evidence" value="ECO:0007669"/>
    <property type="project" value="UniProtKB-EC"/>
</dbReference>
<evidence type="ECO:0000256" key="5">
    <source>
        <dbReference type="HAMAP-Rule" id="MF_02114"/>
    </source>
</evidence>
<keyword evidence="2 5" id="KW-0548">Nucleotidyltransferase</keyword>
<proteinExistence type="inferred from homology"/>